<dbReference type="CDD" id="cd06170">
    <property type="entry name" value="LuxR_C_like"/>
    <property type="match status" value="1"/>
</dbReference>
<dbReference type="EMBL" id="JAVAMP010000012">
    <property type="protein sequence ID" value="MDP5276099.1"/>
    <property type="molecule type" value="Genomic_DNA"/>
</dbReference>
<dbReference type="SMART" id="SM00421">
    <property type="entry name" value="HTH_LUXR"/>
    <property type="match status" value="1"/>
</dbReference>
<dbReference type="Pfam" id="PF00196">
    <property type="entry name" value="GerE"/>
    <property type="match status" value="1"/>
</dbReference>
<evidence type="ECO:0000313" key="6">
    <source>
        <dbReference type="Proteomes" id="UP001231941"/>
    </source>
</evidence>
<dbReference type="PANTHER" id="PTHR44688:SF16">
    <property type="entry name" value="DNA-BINDING TRANSCRIPTIONAL ACTIVATOR DEVR_DOSR"/>
    <property type="match status" value="1"/>
</dbReference>
<dbReference type="Proteomes" id="UP001231941">
    <property type="component" value="Unassembled WGS sequence"/>
</dbReference>
<dbReference type="SUPFAM" id="SSF46894">
    <property type="entry name" value="C-terminal effector domain of the bipartite response regulators"/>
    <property type="match status" value="1"/>
</dbReference>
<name>A0ABT9J3A3_9BACL</name>
<keyword evidence="3" id="KW-0804">Transcription</keyword>
<keyword evidence="2" id="KW-0238">DNA-binding</keyword>
<proteinExistence type="predicted"/>
<dbReference type="PROSITE" id="PS00622">
    <property type="entry name" value="HTH_LUXR_1"/>
    <property type="match status" value="1"/>
</dbReference>
<protein>
    <submittedName>
        <fullName evidence="5">LuxR C-terminal-related transcriptional regulator</fullName>
    </submittedName>
</protein>
<evidence type="ECO:0000256" key="2">
    <source>
        <dbReference type="ARBA" id="ARBA00023125"/>
    </source>
</evidence>
<accession>A0ABT9J3A3</accession>
<keyword evidence="1" id="KW-0805">Transcription regulation</keyword>
<evidence type="ECO:0000256" key="1">
    <source>
        <dbReference type="ARBA" id="ARBA00023015"/>
    </source>
</evidence>
<dbReference type="InterPro" id="IPR016032">
    <property type="entry name" value="Sig_transdc_resp-reg_C-effctor"/>
</dbReference>
<sequence>MNTQSIELTANKLQEEYHLTQREKQVLILLIKKGYNNQRIGEKLYISEKTVKNHFRSIYLKMSIHSARELYTIFISNICYVLNLTNEEKTVKDKIDVIDIITELKEKLSEVESSVVKMNA</sequence>
<organism evidence="5 6">
    <name type="scientific">Chengkuizengella axinellae</name>
    <dbReference type="NCBI Taxonomy" id="3064388"/>
    <lineage>
        <taxon>Bacteria</taxon>
        <taxon>Bacillati</taxon>
        <taxon>Bacillota</taxon>
        <taxon>Bacilli</taxon>
        <taxon>Bacillales</taxon>
        <taxon>Paenibacillaceae</taxon>
        <taxon>Chengkuizengella</taxon>
    </lineage>
</organism>
<dbReference type="RefSeq" id="WP_305993410.1">
    <property type="nucleotide sequence ID" value="NZ_JAVAMP010000012.1"/>
</dbReference>
<dbReference type="PANTHER" id="PTHR44688">
    <property type="entry name" value="DNA-BINDING TRANSCRIPTIONAL ACTIVATOR DEVR_DOSR"/>
    <property type="match status" value="1"/>
</dbReference>
<dbReference type="InterPro" id="IPR036388">
    <property type="entry name" value="WH-like_DNA-bd_sf"/>
</dbReference>
<feature type="domain" description="HTH luxR-type" evidence="4">
    <location>
        <begin position="12"/>
        <end position="78"/>
    </location>
</feature>
<evidence type="ECO:0000259" key="4">
    <source>
        <dbReference type="PROSITE" id="PS50043"/>
    </source>
</evidence>
<comment type="caution">
    <text evidence="5">The sequence shown here is derived from an EMBL/GenBank/DDBJ whole genome shotgun (WGS) entry which is preliminary data.</text>
</comment>
<keyword evidence="6" id="KW-1185">Reference proteome</keyword>
<gene>
    <name evidence="5" type="ORF">Q5Y73_18535</name>
</gene>
<reference evidence="5 6" key="1">
    <citation type="submission" date="2023-08" db="EMBL/GenBank/DDBJ databases">
        <authorList>
            <person name="Park J.-S."/>
        </authorList>
    </citation>
    <scope>NUCLEOTIDE SEQUENCE [LARGE SCALE GENOMIC DNA]</scope>
    <source>
        <strain evidence="5 6">2205SS18-9</strain>
    </source>
</reference>
<evidence type="ECO:0000313" key="5">
    <source>
        <dbReference type="EMBL" id="MDP5276099.1"/>
    </source>
</evidence>
<dbReference type="InterPro" id="IPR000792">
    <property type="entry name" value="Tscrpt_reg_LuxR_C"/>
</dbReference>
<dbReference type="Gene3D" id="1.10.10.10">
    <property type="entry name" value="Winged helix-like DNA-binding domain superfamily/Winged helix DNA-binding domain"/>
    <property type="match status" value="1"/>
</dbReference>
<dbReference type="PROSITE" id="PS50043">
    <property type="entry name" value="HTH_LUXR_2"/>
    <property type="match status" value="1"/>
</dbReference>
<evidence type="ECO:0000256" key="3">
    <source>
        <dbReference type="ARBA" id="ARBA00023163"/>
    </source>
</evidence>